<feature type="transmembrane region" description="Helical" evidence="1">
    <location>
        <begin position="6"/>
        <end position="30"/>
    </location>
</feature>
<dbReference type="InterPro" id="IPR049820">
    <property type="entry name" value="Trnsprt_adja_ssu-like"/>
</dbReference>
<evidence type="ECO:0000313" key="2">
    <source>
        <dbReference type="EMBL" id="PYE40334.1"/>
    </source>
</evidence>
<comment type="caution">
    <text evidence="2">The sequence shown here is derived from an EMBL/GenBank/DDBJ whole genome shotgun (WGS) entry which is preliminary data.</text>
</comment>
<evidence type="ECO:0000313" key="3">
    <source>
        <dbReference type="Proteomes" id="UP000247746"/>
    </source>
</evidence>
<dbReference type="NCBIfam" id="NF038354">
    <property type="entry name" value="trnsprt_adja_43"/>
    <property type="match status" value="1"/>
</dbReference>
<dbReference type="AlphaFoldDB" id="A0A2V4VY84"/>
<dbReference type="RefSeq" id="WP_220034714.1">
    <property type="nucleotide sequence ID" value="NZ_CAJGZD010000003.1"/>
</dbReference>
<organism evidence="2 3">
    <name type="scientific">Psychrobacter fozii</name>
    <dbReference type="NCBI Taxonomy" id="198480"/>
    <lineage>
        <taxon>Bacteria</taxon>
        <taxon>Pseudomonadati</taxon>
        <taxon>Pseudomonadota</taxon>
        <taxon>Gammaproteobacteria</taxon>
        <taxon>Moraxellales</taxon>
        <taxon>Moraxellaceae</taxon>
        <taxon>Psychrobacter</taxon>
    </lineage>
</organism>
<protein>
    <submittedName>
        <fullName evidence="2">Uncharacterized protein</fullName>
    </submittedName>
</protein>
<evidence type="ECO:0000256" key="1">
    <source>
        <dbReference type="SAM" id="Phobius"/>
    </source>
</evidence>
<proteinExistence type="predicted"/>
<sequence length="44" mass="5087">MDNVFIYGSYILIWPVITLGVLILICTATYRDIKKAKRDNKDIV</sequence>
<keyword evidence="3" id="KW-1185">Reference proteome</keyword>
<keyword evidence="1" id="KW-0472">Membrane</keyword>
<name>A0A2V4VY84_9GAMM</name>
<keyword evidence="1" id="KW-1133">Transmembrane helix</keyword>
<dbReference type="EMBL" id="QJSU01000002">
    <property type="protein sequence ID" value="PYE40334.1"/>
    <property type="molecule type" value="Genomic_DNA"/>
</dbReference>
<reference evidence="2 3" key="1">
    <citation type="submission" date="2018-06" db="EMBL/GenBank/DDBJ databases">
        <title>Genomic Encyclopedia of Type Strains, Phase III (KMG-III): the genomes of soil and plant-associated and newly described type strains.</title>
        <authorList>
            <person name="Whitman W."/>
        </authorList>
    </citation>
    <scope>NUCLEOTIDE SEQUENCE [LARGE SCALE GENOMIC DNA]</scope>
    <source>
        <strain evidence="2 3">CECT 5889</strain>
    </source>
</reference>
<gene>
    <name evidence="2" type="ORF">DFP82_102299</name>
</gene>
<accession>A0A2V4VY84</accession>
<keyword evidence="1" id="KW-0812">Transmembrane</keyword>
<dbReference type="Proteomes" id="UP000247746">
    <property type="component" value="Unassembled WGS sequence"/>
</dbReference>